<protein>
    <submittedName>
        <fullName evidence="2">Uncharacterized protein</fullName>
    </submittedName>
</protein>
<sequence length="51" mass="6207">HISRDVIVNEAEKWKWEVEPVHRDEIQYNHIHLESSDESDREDGYDEEENV</sequence>
<evidence type="ECO:0000313" key="3">
    <source>
        <dbReference type="Proteomes" id="UP000265520"/>
    </source>
</evidence>
<feature type="compositionally biased region" description="Acidic residues" evidence="1">
    <location>
        <begin position="36"/>
        <end position="51"/>
    </location>
</feature>
<organism evidence="2 3">
    <name type="scientific">Trifolium medium</name>
    <dbReference type="NCBI Taxonomy" id="97028"/>
    <lineage>
        <taxon>Eukaryota</taxon>
        <taxon>Viridiplantae</taxon>
        <taxon>Streptophyta</taxon>
        <taxon>Embryophyta</taxon>
        <taxon>Tracheophyta</taxon>
        <taxon>Spermatophyta</taxon>
        <taxon>Magnoliopsida</taxon>
        <taxon>eudicotyledons</taxon>
        <taxon>Gunneridae</taxon>
        <taxon>Pentapetalae</taxon>
        <taxon>rosids</taxon>
        <taxon>fabids</taxon>
        <taxon>Fabales</taxon>
        <taxon>Fabaceae</taxon>
        <taxon>Papilionoideae</taxon>
        <taxon>50 kb inversion clade</taxon>
        <taxon>NPAAA clade</taxon>
        <taxon>Hologalegina</taxon>
        <taxon>IRL clade</taxon>
        <taxon>Trifolieae</taxon>
        <taxon>Trifolium</taxon>
    </lineage>
</organism>
<dbReference type="Proteomes" id="UP000265520">
    <property type="component" value="Unassembled WGS sequence"/>
</dbReference>
<reference evidence="2 3" key="1">
    <citation type="journal article" date="2018" name="Front. Plant Sci.">
        <title>Red Clover (Trifolium pratense) and Zigzag Clover (T. medium) - A Picture of Genomic Similarities and Differences.</title>
        <authorList>
            <person name="Dluhosova J."/>
            <person name="Istvanek J."/>
            <person name="Nedelnik J."/>
            <person name="Repkova J."/>
        </authorList>
    </citation>
    <scope>NUCLEOTIDE SEQUENCE [LARGE SCALE GENOMIC DNA]</scope>
    <source>
        <strain evidence="3">cv. 10/8</strain>
        <tissue evidence="2">Leaf</tissue>
    </source>
</reference>
<dbReference type="EMBL" id="LXQA011207681">
    <property type="protein sequence ID" value="MCI89002.1"/>
    <property type="molecule type" value="Genomic_DNA"/>
</dbReference>
<comment type="caution">
    <text evidence="2">The sequence shown here is derived from an EMBL/GenBank/DDBJ whole genome shotgun (WGS) entry which is preliminary data.</text>
</comment>
<feature type="region of interest" description="Disordered" evidence="1">
    <location>
        <begin position="29"/>
        <end position="51"/>
    </location>
</feature>
<accession>A0A392VNI2</accession>
<proteinExistence type="predicted"/>
<evidence type="ECO:0000256" key="1">
    <source>
        <dbReference type="SAM" id="MobiDB-lite"/>
    </source>
</evidence>
<evidence type="ECO:0000313" key="2">
    <source>
        <dbReference type="EMBL" id="MCI89002.1"/>
    </source>
</evidence>
<dbReference type="AlphaFoldDB" id="A0A392VNI2"/>
<name>A0A392VNI2_9FABA</name>
<keyword evidence="3" id="KW-1185">Reference proteome</keyword>
<feature type="non-terminal residue" evidence="2">
    <location>
        <position position="1"/>
    </location>
</feature>